<dbReference type="Proteomes" id="UP000594638">
    <property type="component" value="Unassembled WGS sequence"/>
</dbReference>
<gene>
    <name evidence="2" type="ORF">OLEA9_A048350</name>
</gene>
<dbReference type="EMBL" id="CACTIH010010804">
    <property type="protein sequence ID" value="CAA3033410.1"/>
    <property type="molecule type" value="Genomic_DNA"/>
</dbReference>
<reference evidence="2 3" key="1">
    <citation type="submission" date="2019-12" db="EMBL/GenBank/DDBJ databases">
        <authorList>
            <person name="Alioto T."/>
            <person name="Alioto T."/>
            <person name="Gomez Garrido J."/>
        </authorList>
    </citation>
    <scope>NUCLEOTIDE SEQUENCE [LARGE SCALE GENOMIC DNA]</scope>
</reference>
<evidence type="ECO:0000313" key="2">
    <source>
        <dbReference type="EMBL" id="CAA3033410.1"/>
    </source>
</evidence>
<evidence type="ECO:0000256" key="1">
    <source>
        <dbReference type="SAM" id="MobiDB-lite"/>
    </source>
</evidence>
<evidence type="ECO:0000313" key="3">
    <source>
        <dbReference type="Proteomes" id="UP000594638"/>
    </source>
</evidence>
<proteinExistence type="predicted"/>
<feature type="region of interest" description="Disordered" evidence="1">
    <location>
        <begin position="1"/>
        <end position="28"/>
    </location>
</feature>
<keyword evidence="3" id="KW-1185">Reference proteome</keyword>
<sequence length="119" mass="13153">MSTPDGLTKSIAKESTESSFQREDVIHKEDPYKDATTIELVKTHYYSPKLYPGHWVNNRPGGSSTGIGIDLGRGGGRKTIGTSIETIRAIYSGTEALILMPTQPLFVSFIHSPMEKRKK</sequence>
<accession>A0A8S0VPH7</accession>
<dbReference type="Gramene" id="OE9A048350T1">
    <property type="protein sequence ID" value="OE9A048350C1"/>
    <property type="gene ID" value="OE9A048350"/>
</dbReference>
<organism evidence="2 3">
    <name type="scientific">Olea europaea subsp. europaea</name>
    <dbReference type="NCBI Taxonomy" id="158383"/>
    <lineage>
        <taxon>Eukaryota</taxon>
        <taxon>Viridiplantae</taxon>
        <taxon>Streptophyta</taxon>
        <taxon>Embryophyta</taxon>
        <taxon>Tracheophyta</taxon>
        <taxon>Spermatophyta</taxon>
        <taxon>Magnoliopsida</taxon>
        <taxon>eudicotyledons</taxon>
        <taxon>Gunneridae</taxon>
        <taxon>Pentapetalae</taxon>
        <taxon>asterids</taxon>
        <taxon>lamiids</taxon>
        <taxon>Lamiales</taxon>
        <taxon>Oleaceae</taxon>
        <taxon>Oleeae</taxon>
        <taxon>Olea</taxon>
    </lineage>
</organism>
<feature type="compositionally biased region" description="Basic and acidic residues" evidence="1">
    <location>
        <begin position="11"/>
        <end position="28"/>
    </location>
</feature>
<name>A0A8S0VPH7_OLEEU</name>
<protein>
    <submittedName>
        <fullName evidence="2">Uncharacterized protein</fullName>
    </submittedName>
</protein>
<dbReference type="OrthoDB" id="2003437at2759"/>
<comment type="caution">
    <text evidence="2">The sequence shown here is derived from an EMBL/GenBank/DDBJ whole genome shotgun (WGS) entry which is preliminary data.</text>
</comment>
<dbReference type="AlphaFoldDB" id="A0A8S0VPH7"/>